<dbReference type="PROSITE" id="PS50930">
    <property type="entry name" value="HTH_LYTTR"/>
    <property type="match status" value="1"/>
</dbReference>
<dbReference type="Proteomes" id="UP000474175">
    <property type="component" value="Unassembled WGS sequence"/>
</dbReference>
<dbReference type="Pfam" id="PF04397">
    <property type="entry name" value="LytTR"/>
    <property type="match status" value="1"/>
</dbReference>
<dbReference type="GO" id="GO:0000156">
    <property type="term" value="F:phosphorelay response regulator activity"/>
    <property type="evidence" value="ECO:0007669"/>
    <property type="project" value="InterPro"/>
</dbReference>
<feature type="domain" description="HTH LytTR-type" evidence="1">
    <location>
        <begin position="37"/>
        <end position="126"/>
    </location>
</feature>
<dbReference type="EMBL" id="JAAFZH010000001">
    <property type="protein sequence ID" value="NDU94099.1"/>
    <property type="molecule type" value="Genomic_DNA"/>
</dbReference>
<name>A0A6L9LB89_9BACT</name>
<dbReference type="InterPro" id="IPR046947">
    <property type="entry name" value="LytR-like"/>
</dbReference>
<dbReference type="SMART" id="SM00850">
    <property type="entry name" value="LytTR"/>
    <property type="match status" value="1"/>
</dbReference>
<reference evidence="2 3" key="1">
    <citation type="submission" date="2020-02" db="EMBL/GenBank/DDBJ databases">
        <title>Draft genome sequence of two Spirosoma agri KCTC 52727 and Spirosoma terrae KCTC 52035.</title>
        <authorList>
            <person name="Rojas J."/>
            <person name="Ambika Manirajan B."/>
            <person name="Suarez C."/>
            <person name="Ratering S."/>
            <person name="Schnell S."/>
        </authorList>
    </citation>
    <scope>NUCLEOTIDE SEQUENCE [LARGE SCALE GENOMIC DNA]</scope>
    <source>
        <strain evidence="2 3">KCTC 52035</strain>
    </source>
</reference>
<dbReference type="AlphaFoldDB" id="A0A6L9LB89"/>
<dbReference type="InterPro" id="IPR007492">
    <property type="entry name" value="LytTR_DNA-bd_dom"/>
</dbReference>
<keyword evidence="3" id="KW-1185">Reference proteome</keyword>
<gene>
    <name evidence="2" type="ORF">GK108_04375</name>
</gene>
<evidence type="ECO:0000313" key="3">
    <source>
        <dbReference type="Proteomes" id="UP000474175"/>
    </source>
</evidence>
<dbReference type="PANTHER" id="PTHR37299">
    <property type="entry name" value="TRANSCRIPTIONAL REGULATOR-RELATED"/>
    <property type="match status" value="1"/>
</dbReference>
<protein>
    <submittedName>
        <fullName evidence="2">LytTR family transcriptional regulator</fullName>
    </submittedName>
</protein>
<proteinExistence type="predicted"/>
<dbReference type="RefSeq" id="WP_163943314.1">
    <property type="nucleotide sequence ID" value="NZ_JAAFZH010000001.1"/>
</dbReference>
<accession>A0A6L9LB89</accession>
<evidence type="ECO:0000259" key="1">
    <source>
        <dbReference type="PROSITE" id="PS50930"/>
    </source>
</evidence>
<dbReference type="PANTHER" id="PTHR37299:SF1">
    <property type="entry name" value="STAGE 0 SPORULATION PROTEIN A HOMOLOG"/>
    <property type="match status" value="1"/>
</dbReference>
<dbReference type="Gene3D" id="2.40.50.1020">
    <property type="entry name" value="LytTr DNA-binding domain"/>
    <property type="match status" value="1"/>
</dbReference>
<sequence length="140" mass="16275">MTFFFEQASANPAELLEWPIISVYERSKGRRPVAVIDIISLEADKNYCLINLKNDQRILTTKTVKHYQLQLPSVWFIQLHRKAIVNRQFIERIENKEGAYKVGLTNGQSFPVSRRRWGQIRQQLLGNAAVKSRSINASFR</sequence>
<comment type="caution">
    <text evidence="2">The sequence shown here is derived from an EMBL/GenBank/DDBJ whole genome shotgun (WGS) entry which is preliminary data.</text>
</comment>
<evidence type="ECO:0000313" key="2">
    <source>
        <dbReference type="EMBL" id="NDU94099.1"/>
    </source>
</evidence>
<dbReference type="GO" id="GO:0003677">
    <property type="term" value="F:DNA binding"/>
    <property type="evidence" value="ECO:0007669"/>
    <property type="project" value="InterPro"/>
</dbReference>
<organism evidence="2 3">
    <name type="scientific">Spirosoma terrae</name>
    <dbReference type="NCBI Taxonomy" id="1968276"/>
    <lineage>
        <taxon>Bacteria</taxon>
        <taxon>Pseudomonadati</taxon>
        <taxon>Bacteroidota</taxon>
        <taxon>Cytophagia</taxon>
        <taxon>Cytophagales</taxon>
        <taxon>Cytophagaceae</taxon>
        <taxon>Spirosoma</taxon>
    </lineage>
</organism>